<reference evidence="1 2" key="1">
    <citation type="submission" date="2016-08" db="EMBL/GenBank/DDBJ databases">
        <title>The complete genome of Streptomyces subrutilus 10-1-1.</title>
        <authorList>
            <person name="Chen X."/>
        </authorList>
    </citation>
    <scope>NUCLEOTIDE SEQUENCE [LARGE SCALE GENOMIC DNA]</scope>
    <source>
        <strain evidence="1 2">10-1-1</strain>
    </source>
</reference>
<dbReference type="RefSeq" id="WP_069918358.1">
    <property type="nucleotide sequence ID" value="NZ_MEHK01000001.1"/>
</dbReference>
<dbReference type="CDD" id="cd07812">
    <property type="entry name" value="SRPBCC"/>
    <property type="match status" value="1"/>
</dbReference>
<dbReference type="InterPro" id="IPR019587">
    <property type="entry name" value="Polyketide_cyclase/dehydratase"/>
</dbReference>
<protein>
    <recommendedName>
        <fullName evidence="3">SRPBCC family protein</fullName>
    </recommendedName>
</protein>
<evidence type="ECO:0000313" key="1">
    <source>
        <dbReference type="EMBL" id="OEJ30213.1"/>
    </source>
</evidence>
<dbReference type="EMBL" id="MEHK01000001">
    <property type="protein sequence ID" value="OEJ30213.1"/>
    <property type="molecule type" value="Genomic_DNA"/>
</dbReference>
<dbReference type="OrthoDB" id="4618973at2"/>
<name>A0A1E5PL88_9ACTN</name>
<dbReference type="STRING" id="36818.BGK67_01490"/>
<accession>A0A1E5PL88</accession>
<dbReference type="SUPFAM" id="SSF55961">
    <property type="entry name" value="Bet v1-like"/>
    <property type="match status" value="1"/>
</dbReference>
<dbReference type="Gene3D" id="3.30.530.20">
    <property type="match status" value="1"/>
</dbReference>
<gene>
    <name evidence="1" type="ORF">BGK67_01490</name>
</gene>
<sequence>MSKTVSESIEIQAPPKAVYDAVTNVADMGRWSPECTGAAVESPAVRVGMRFTGHNNSAKGRPWNTNCTVTQADDARRFTFDVARIGLSIATWSYAFEPIGDGRATKVTETWTDSRGSIMHFIGPRVSGVHDRATHNRQTMKVTLQRLKEALESPGRSTA</sequence>
<proteinExistence type="predicted"/>
<keyword evidence="2" id="KW-1185">Reference proteome</keyword>
<dbReference type="AlphaFoldDB" id="A0A1E5PL88"/>
<dbReference type="Pfam" id="PF10604">
    <property type="entry name" value="Polyketide_cyc2"/>
    <property type="match status" value="1"/>
</dbReference>
<dbReference type="InterPro" id="IPR023393">
    <property type="entry name" value="START-like_dom_sf"/>
</dbReference>
<evidence type="ECO:0000313" key="2">
    <source>
        <dbReference type="Proteomes" id="UP000095705"/>
    </source>
</evidence>
<dbReference type="Proteomes" id="UP000095705">
    <property type="component" value="Unassembled WGS sequence"/>
</dbReference>
<organism evidence="1 2">
    <name type="scientific">Streptomyces subrutilus</name>
    <dbReference type="NCBI Taxonomy" id="36818"/>
    <lineage>
        <taxon>Bacteria</taxon>
        <taxon>Bacillati</taxon>
        <taxon>Actinomycetota</taxon>
        <taxon>Actinomycetes</taxon>
        <taxon>Kitasatosporales</taxon>
        <taxon>Streptomycetaceae</taxon>
        <taxon>Streptomyces</taxon>
    </lineage>
</organism>
<comment type="caution">
    <text evidence="1">The sequence shown here is derived from an EMBL/GenBank/DDBJ whole genome shotgun (WGS) entry which is preliminary data.</text>
</comment>
<evidence type="ECO:0008006" key="3">
    <source>
        <dbReference type="Google" id="ProtNLM"/>
    </source>
</evidence>